<keyword evidence="1" id="KW-0472">Membrane</keyword>
<sequence length="232" mass="23956">MALGLATLAGLSIPLGGYLALWRFNILPGWAQTEFRHGVMAFGAGALLAAVALVLIPEGSDRLEPLPALAWFLAGGAGFAWLDRLIAGSGGRMAQFLAMMMDYLPEALALGAVITGDLSAAVLVAALICLQNLPEGFNAMREMKGAAEDGQATSLWLFAAMVPLGPLAAWIGLTLPPSMDAGVGAVMLLASGGILYLMFQDIAPQVPLENTLLPPLGAVFGFALGLAGHLMI</sequence>
<feature type="transmembrane region" description="Helical" evidence="1">
    <location>
        <begin position="211"/>
        <end position="231"/>
    </location>
</feature>
<dbReference type="EMBL" id="CP048788">
    <property type="protein sequence ID" value="QJF53256.1"/>
    <property type="molecule type" value="Genomic_DNA"/>
</dbReference>
<keyword evidence="1" id="KW-1133">Transmembrane helix</keyword>
<evidence type="ECO:0000313" key="3">
    <source>
        <dbReference type="Proteomes" id="UP000503308"/>
    </source>
</evidence>
<keyword evidence="1" id="KW-0812">Transmembrane</keyword>
<gene>
    <name evidence="2" type="ORF">G3256_15290</name>
</gene>
<evidence type="ECO:0008006" key="4">
    <source>
        <dbReference type="Google" id="ProtNLM"/>
    </source>
</evidence>
<feature type="transmembrane region" description="Helical" evidence="1">
    <location>
        <begin position="181"/>
        <end position="199"/>
    </location>
</feature>
<proteinExistence type="predicted"/>
<accession>A0A858T1U2</accession>
<keyword evidence="3" id="KW-1185">Reference proteome</keyword>
<dbReference type="KEGG" id="rpon:G3256_15290"/>
<evidence type="ECO:0000256" key="1">
    <source>
        <dbReference type="SAM" id="Phobius"/>
    </source>
</evidence>
<feature type="transmembrane region" description="Helical" evidence="1">
    <location>
        <begin position="154"/>
        <end position="175"/>
    </location>
</feature>
<dbReference type="Proteomes" id="UP000503308">
    <property type="component" value="Chromosome"/>
</dbReference>
<protein>
    <recommendedName>
        <fullName evidence="4">Divalent cation transporter</fullName>
    </recommendedName>
</protein>
<reference evidence="2 3" key="1">
    <citation type="submission" date="2020-02" db="EMBL/GenBank/DDBJ databases">
        <title>Genome sequence of Roseobacter ponti.</title>
        <authorList>
            <person name="Hollensteiner J."/>
            <person name="Schneider D."/>
            <person name="Poehlein A."/>
            <person name="Daniel R."/>
        </authorList>
    </citation>
    <scope>NUCLEOTIDE SEQUENCE [LARGE SCALE GENOMIC DNA]</scope>
    <source>
        <strain evidence="2 3">DSM 106830</strain>
    </source>
</reference>
<feature type="transmembrane region" description="Helical" evidence="1">
    <location>
        <begin position="35"/>
        <end position="56"/>
    </location>
</feature>
<feature type="transmembrane region" description="Helical" evidence="1">
    <location>
        <begin position="68"/>
        <end position="87"/>
    </location>
</feature>
<feature type="transmembrane region" description="Helical" evidence="1">
    <location>
        <begin position="107"/>
        <end position="133"/>
    </location>
</feature>
<evidence type="ECO:0000313" key="2">
    <source>
        <dbReference type="EMBL" id="QJF53256.1"/>
    </source>
</evidence>
<name>A0A858T1U2_9RHOB</name>
<dbReference type="AlphaFoldDB" id="A0A858T1U2"/>
<organism evidence="2 3">
    <name type="scientific">Roseobacter ponti</name>
    <dbReference type="NCBI Taxonomy" id="1891787"/>
    <lineage>
        <taxon>Bacteria</taxon>
        <taxon>Pseudomonadati</taxon>
        <taxon>Pseudomonadota</taxon>
        <taxon>Alphaproteobacteria</taxon>
        <taxon>Rhodobacterales</taxon>
        <taxon>Roseobacteraceae</taxon>
        <taxon>Roseobacter</taxon>
    </lineage>
</organism>